<dbReference type="VEuPathDB" id="FungiDB:UMAG_01021"/>
<dbReference type="eggNOG" id="ENOG502SEBN">
    <property type="taxonomic scope" value="Eukaryota"/>
</dbReference>
<dbReference type="Proteomes" id="UP000000561">
    <property type="component" value="Chromosome 2"/>
</dbReference>
<feature type="compositionally biased region" description="Polar residues" evidence="1">
    <location>
        <begin position="161"/>
        <end position="195"/>
    </location>
</feature>
<feature type="compositionally biased region" description="Basic residues" evidence="1">
    <location>
        <begin position="850"/>
        <end position="862"/>
    </location>
</feature>
<feature type="compositionally biased region" description="Polar residues" evidence="1">
    <location>
        <begin position="529"/>
        <end position="538"/>
    </location>
</feature>
<feature type="compositionally biased region" description="Basic and acidic residues" evidence="1">
    <location>
        <begin position="951"/>
        <end position="961"/>
    </location>
</feature>
<dbReference type="EMBL" id="CM003141">
    <property type="protein sequence ID" value="KIS71109.1"/>
    <property type="molecule type" value="Genomic_DNA"/>
</dbReference>
<evidence type="ECO:0000313" key="2">
    <source>
        <dbReference type="EMBL" id="KIS71109.1"/>
    </source>
</evidence>
<feature type="region of interest" description="Disordered" evidence="1">
    <location>
        <begin position="926"/>
        <end position="976"/>
    </location>
</feature>
<feature type="compositionally biased region" description="Basic and acidic residues" evidence="1">
    <location>
        <begin position="926"/>
        <end position="936"/>
    </location>
</feature>
<accession>A0A0D1E566</accession>
<proteinExistence type="predicted"/>
<dbReference type="InParanoid" id="A0A0D1E566"/>
<feature type="region of interest" description="Disordered" evidence="1">
    <location>
        <begin position="161"/>
        <end position="200"/>
    </location>
</feature>
<keyword evidence="3" id="KW-1185">Reference proteome</keyword>
<dbReference type="KEGG" id="uma:UMAG_01021"/>
<organism evidence="2 3">
    <name type="scientific">Mycosarcoma maydis</name>
    <name type="common">Corn smut fungus</name>
    <name type="synonym">Ustilago maydis</name>
    <dbReference type="NCBI Taxonomy" id="5270"/>
    <lineage>
        <taxon>Eukaryota</taxon>
        <taxon>Fungi</taxon>
        <taxon>Dikarya</taxon>
        <taxon>Basidiomycota</taxon>
        <taxon>Ustilaginomycotina</taxon>
        <taxon>Ustilaginomycetes</taxon>
        <taxon>Ustilaginales</taxon>
        <taxon>Ustilaginaceae</taxon>
        <taxon>Mycosarcoma</taxon>
    </lineage>
</organism>
<gene>
    <name evidence="2" type="ORF">UMAG_01021</name>
</gene>
<dbReference type="RefSeq" id="XP_011386998.1">
    <property type="nucleotide sequence ID" value="XM_011388696.1"/>
</dbReference>
<dbReference type="PANTHER" id="PTHR40201">
    <property type="entry name" value="OSMIOPHILIC BODY PROTEIN"/>
    <property type="match status" value="1"/>
</dbReference>
<feature type="region of interest" description="Disordered" evidence="1">
    <location>
        <begin position="271"/>
        <end position="304"/>
    </location>
</feature>
<feature type="compositionally biased region" description="Basic residues" evidence="1">
    <location>
        <begin position="489"/>
        <end position="498"/>
    </location>
</feature>
<evidence type="ECO:0000256" key="1">
    <source>
        <dbReference type="SAM" id="MobiDB-lite"/>
    </source>
</evidence>
<feature type="compositionally biased region" description="Low complexity" evidence="1">
    <location>
        <begin position="747"/>
        <end position="774"/>
    </location>
</feature>
<dbReference type="OMA" id="RACRNRK"/>
<feature type="compositionally biased region" description="Basic residues" evidence="1">
    <location>
        <begin position="781"/>
        <end position="802"/>
    </location>
</feature>
<dbReference type="OrthoDB" id="2556013at2759"/>
<reference evidence="2 3" key="1">
    <citation type="journal article" date="2006" name="Nature">
        <title>Insights from the genome of the biotrophic fungal plant pathogen Ustilago maydis.</title>
        <authorList>
            <person name="Kamper J."/>
            <person name="Kahmann R."/>
            <person name="Bolker M."/>
            <person name="Ma L.J."/>
            <person name="Brefort T."/>
            <person name="Saville B.J."/>
            <person name="Banuett F."/>
            <person name="Kronstad J.W."/>
            <person name="Gold S.E."/>
            <person name="Muller O."/>
            <person name="Perlin M.H."/>
            <person name="Wosten H.A."/>
            <person name="de Vries R."/>
            <person name="Ruiz-Herrera J."/>
            <person name="Reynaga-Pena C.G."/>
            <person name="Snetselaar K."/>
            <person name="McCann M."/>
            <person name="Perez-Martin J."/>
            <person name="Feldbrugge M."/>
            <person name="Basse C.W."/>
            <person name="Steinberg G."/>
            <person name="Ibeas J.I."/>
            <person name="Holloman W."/>
            <person name="Guzman P."/>
            <person name="Farman M."/>
            <person name="Stajich J.E."/>
            <person name="Sentandreu R."/>
            <person name="Gonzalez-Prieto J.M."/>
            <person name="Kennell J.C."/>
            <person name="Molina L."/>
            <person name="Schirawski J."/>
            <person name="Mendoza-Mendoza A."/>
            <person name="Greilinger D."/>
            <person name="Munch K."/>
            <person name="Rossel N."/>
            <person name="Scherer M."/>
            <person name="Vranes M."/>
            <person name="Ladendorf O."/>
            <person name="Vincon V."/>
            <person name="Fuchs U."/>
            <person name="Sandrock B."/>
            <person name="Meng S."/>
            <person name="Ho E.C."/>
            <person name="Cahill M.J."/>
            <person name="Boyce K.J."/>
            <person name="Klose J."/>
            <person name="Klosterman S.J."/>
            <person name="Deelstra H.J."/>
            <person name="Ortiz-Castellanos L."/>
            <person name="Li W."/>
            <person name="Sanchez-Alonso P."/>
            <person name="Schreier P.H."/>
            <person name="Hauser-Hahn I."/>
            <person name="Vaupel M."/>
            <person name="Koopmann E."/>
            <person name="Friedrich G."/>
            <person name="Voss H."/>
            <person name="Schluter T."/>
            <person name="Margolis J."/>
            <person name="Platt D."/>
            <person name="Swimmer C."/>
            <person name="Gnirke A."/>
            <person name="Chen F."/>
            <person name="Vysotskaia V."/>
            <person name="Mannhaupt G."/>
            <person name="Guldener U."/>
            <person name="Munsterkotter M."/>
            <person name="Haase D."/>
            <person name="Oesterheld M."/>
            <person name="Mewes H.W."/>
            <person name="Mauceli E.W."/>
            <person name="DeCaprio D."/>
            <person name="Wade C.M."/>
            <person name="Butler J."/>
            <person name="Young S."/>
            <person name="Jaffe D.B."/>
            <person name="Calvo S."/>
            <person name="Nusbaum C."/>
            <person name="Galagan J."/>
            <person name="Birren B.W."/>
        </authorList>
    </citation>
    <scope>NUCLEOTIDE SEQUENCE [LARGE SCALE GENOMIC DNA]</scope>
    <source>
        <strain evidence="3">DSM 14603 / FGSC 9021 / UM521</strain>
    </source>
</reference>
<feature type="compositionally biased region" description="Low complexity" evidence="1">
    <location>
        <begin position="22"/>
        <end position="36"/>
    </location>
</feature>
<feature type="compositionally biased region" description="Low complexity" evidence="1">
    <location>
        <begin position="568"/>
        <end position="584"/>
    </location>
</feature>
<sequence length="976" mass="107021">MPHSDVLAAHGNGHIHRRHGTSSELPAPSAPATSASHHYDITPEVFRCFMSYESAPPLNHLSQPVHYHDPSKTSTISAWQHLPASRPTQELSLAQGNLQRAIRGMPKKKAALGAQIADKDKSLSASHALAPSLSIEPPKSQTPWRSPSSESLTYDFQQLQVSAQEQRPASTTPAAPETRQQSVQSVDQHHTSASHQHFRFPSLPTNLIDGGYHYRQRAAQFILLYSQQASREQLSRCNRLSLPLMIRDSHTYSRSGGNSRRTITGHAADQHGLDHLHQPTPDDDDDSVLSHHHAHNASDDDSEDLDFDACRTAHLGNKKKRKSSRFSSPGLASLTNAQQTMQTSAVNLTPNNAIPHRATDSVIRNTQSSQMRALVDKSNTPNQTPSQPSVLAAQKQNDVALTPPKPTSAHRLAPLRLALRQTNGERQRLSARKRIRARLAPILDRRRHDRLQEQALHKQESHAKHDAILSQDKAEADVQDVAATEKRVPSKRTSKAGKRAQAIRGGASSGKPLTIAEIRARAVAASGGLSNTPITQAKSSSSARSPKSTSSSSNGHMGSDSAKQSATSPISKLDSSPSPKSSFSATDRETARAPSTATDYLPTDSKPRLQSRLPAPTSTFDFRMSSAVTLRLRELRSQLDAATRHLSDMAKRGTLRLANKADGQAAPQVNHDDPIPSAVMNPNDRHADHLPPWVRGALDFQPAVDDFQVINSKPHTSRQTAKHEATSPSAPPIWPHRGSSTPANNGQSRSSPTSSRQTPVSTSLSTNKTSNSRRTAARNPASHKHGAACKHGHAHAHGHGRPHGSGSALFTDDDWICVFCEYELYYGEAPLMLRACRNRKKLVERKSKVKSKAQAALHKKSSAKLNGSSCQHGHDHVHDYGHRHHDHDYDHDCMLDHDHACYHDHGSVSGSEDCCHHDHDHIHEHDRHALDRDVHGSHRARSLSRSSHPTGRNDVHRERCDCGNSIHSSDFGDEDR</sequence>
<protein>
    <submittedName>
        <fullName evidence="2">Uncharacterized protein</fullName>
    </submittedName>
</protein>
<name>A0A0D1E566_MYCMD</name>
<feature type="region of interest" description="Disordered" evidence="1">
    <location>
        <begin position="850"/>
        <end position="870"/>
    </location>
</feature>
<dbReference type="PANTHER" id="PTHR40201:SF1">
    <property type="entry name" value="AP-3 COMPLEX SUBUNIT DELTA"/>
    <property type="match status" value="1"/>
</dbReference>
<dbReference type="GeneID" id="23562154"/>
<evidence type="ECO:0000313" key="3">
    <source>
        <dbReference type="Proteomes" id="UP000000561"/>
    </source>
</evidence>
<feature type="region of interest" description="Disordered" evidence="1">
    <location>
        <begin position="529"/>
        <end position="617"/>
    </location>
</feature>
<feature type="region of interest" description="Disordered" evidence="1">
    <location>
        <begin position="1"/>
        <end position="36"/>
    </location>
</feature>
<dbReference type="AlphaFoldDB" id="A0A0D1E566"/>
<feature type="region of interest" description="Disordered" evidence="1">
    <location>
        <begin position="714"/>
        <end position="805"/>
    </location>
</feature>
<feature type="compositionally biased region" description="Low complexity" evidence="1">
    <location>
        <begin position="539"/>
        <end position="561"/>
    </location>
</feature>
<feature type="region of interest" description="Disordered" evidence="1">
    <location>
        <begin position="472"/>
        <end position="508"/>
    </location>
</feature>